<sequence length="160" mass="18401">MSYNWQPPEGVSQDRNSITLKKQSKKILFIDLDKSPTKQYYLSEIDCGHCQEHHTKTKRAKYVFLNTEANRGNTVSYAMMNARSSYTYSSCILELPPLKSLLEKMVDSKISKFCYTSSDVWKMDWFKCVIKPQIELGDPDFAVVCPTSIVSTCHRTLLPL</sequence>
<evidence type="ECO:0000313" key="2">
    <source>
        <dbReference type="Proteomes" id="UP001196413"/>
    </source>
</evidence>
<accession>A0AAD5N9I6</accession>
<reference evidence="1" key="1">
    <citation type="submission" date="2021-06" db="EMBL/GenBank/DDBJ databases">
        <title>Parelaphostrongylus tenuis whole genome reference sequence.</title>
        <authorList>
            <person name="Garwood T.J."/>
            <person name="Larsen P.A."/>
            <person name="Fountain-Jones N.M."/>
            <person name="Garbe J.R."/>
            <person name="Macchietto M.G."/>
            <person name="Kania S.A."/>
            <person name="Gerhold R.W."/>
            <person name="Richards J.E."/>
            <person name="Wolf T.M."/>
        </authorList>
    </citation>
    <scope>NUCLEOTIDE SEQUENCE</scope>
    <source>
        <strain evidence="1">MNPRO001-30</strain>
        <tissue evidence="1">Meninges</tissue>
    </source>
</reference>
<comment type="caution">
    <text evidence="1">The sequence shown here is derived from an EMBL/GenBank/DDBJ whole genome shotgun (WGS) entry which is preliminary data.</text>
</comment>
<protein>
    <submittedName>
        <fullName evidence="1">Uncharacterized protein</fullName>
    </submittedName>
</protein>
<keyword evidence="2" id="KW-1185">Reference proteome</keyword>
<gene>
    <name evidence="1" type="ORF">KIN20_023880</name>
</gene>
<dbReference type="EMBL" id="JAHQIW010004830">
    <property type="protein sequence ID" value="KAJ1363916.1"/>
    <property type="molecule type" value="Genomic_DNA"/>
</dbReference>
<dbReference type="AlphaFoldDB" id="A0AAD5N9I6"/>
<dbReference type="Proteomes" id="UP001196413">
    <property type="component" value="Unassembled WGS sequence"/>
</dbReference>
<proteinExistence type="predicted"/>
<evidence type="ECO:0000313" key="1">
    <source>
        <dbReference type="EMBL" id="KAJ1363916.1"/>
    </source>
</evidence>
<name>A0AAD5N9I6_PARTN</name>
<organism evidence="1 2">
    <name type="scientific">Parelaphostrongylus tenuis</name>
    <name type="common">Meningeal worm</name>
    <dbReference type="NCBI Taxonomy" id="148309"/>
    <lineage>
        <taxon>Eukaryota</taxon>
        <taxon>Metazoa</taxon>
        <taxon>Ecdysozoa</taxon>
        <taxon>Nematoda</taxon>
        <taxon>Chromadorea</taxon>
        <taxon>Rhabditida</taxon>
        <taxon>Rhabditina</taxon>
        <taxon>Rhabditomorpha</taxon>
        <taxon>Strongyloidea</taxon>
        <taxon>Metastrongylidae</taxon>
        <taxon>Parelaphostrongylus</taxon>
    </lineage>
</organism>